<evidence type="ECO:0000313" key="1">
    <source>
        <dbReference type="EMBL" id="RDJ01975.1"/>
    </source>
</evidence>
<gene>
    <name evidence="1" type="ORF">B5K06_32905</name>
</gene>
<accession>A0A370KEA5</accession>
<dbReference type="PIRSF" id="PIRSF005788">
    <property type="entry name" value="NifK"/>
    <property type="match status" value="1"/>
</dbReference>
<dbReference type="Proteomes" id="UP000254939">
    <property type="component" value="Unassembled WGS sequence"/>
</dbReference>
<sequence>MVEKGKNDQELLSDYVVTKEQRRAMAIIGDPDSTLLSRIQLFYTCIACGVEERSSLQTSSLMTINHDGFGRVVMTGRLVALSKTSRDVHRFGFGSKLSGCGEALVGHAMKIIFTFPDVARAKSST</sequence>
<evidence type="ECO:0000313" key="2">
    <source>
        <dbReference type="Proteomes" id="UP000254939"/>
    </source>
</evidence>
<proteinExistence type="predicted"/>
<name>A0A370KEA5_9HYPH</name>
<dbReference type="InterPro" id="IPR004952">
    <property type="entry name" value="NifX-assoc_nitrogen_fix"/>
</dbReference>
<comment type="caution">
    <text evidence="1">The sequence shown here is derived from an EMBL/GenBank/DDBJ whole genome shotgun (WGS) entry which is preliminary data.</text>
</comment>
<dbReference type="AlphaFoldDB" id="A0A370KEA5"/>
<organism evidence="1 2">
    <name type="scientific">Rhizobium grahamii</name>
    <dbReference type="NCBI Taxonomy" id="1120045"/>
    <lineage>
        <taxon>Bacteria</taxon>
        <taxon>Pseudomonadati</taxon>
        <taxon>Pseudomonadota</taxon>
        <taxon>Alphaproteobacteria</taxon>
        <taxon>Hyphomicrobiales</taxon>
        <taxon>Rhizobiaceae</taxon>
        <taxon>Rhizobium/Agrobacterium group</taxon>
        <taxon>Rhizobium</taxon>
    </lineage>
</organism>
<dbReference type="OrthoDB" id="8378976at2"/>
<dbReference type="Pfam" id="PF03270">
    <property type="entry name" value="DUF269"/>
    <property type="match status" value="1"/>
</dbReference>
<protein>
    <submittedName>
        <fullName evidence="1">Uncharacterized protein</fullName>
    </submittedName>
</protein>
<reference evidence="1 2" key="1">
    <citation type="submission" date="2017-03" db="EMBL/GenBank/DDBJ databases">
        <title>Genome analysis of Rhizobial strains effectives or ineffectives for nitrogen fixation isolated from bean seeds.</title>
        <authorList>
            <person name="Peralta H."/>
            <person name="Aguilar-Vera A."/>
            <person name="Mora Y."/>
            <person name="Vargas-Lagunas C."/>
            <person name="Girard L."/>
            <person name="Mora J."/>
        </authorList>
    </citation>
    <scope>NUCLEOTIDE SEQUENCE [LARGE SCALE GENOMIC DNA]</scope>
    <source>
        <strain evidence="1 2">CCGM3</strain>
    </source>
</reference>
<dbReference type="EMBL" id="NAAC01000049">
    <property type="protein sequence ID" value="RDJ01975.1"/>
    <property type="molecule type" value="Genomic_DNA"/>
</dbReference>
<dbReference type="Gene3D" id="1.10.3100.20">
    <property type="entry name" value="Protein of unknown function DUF269"/>
    <property type="match status" value="1"/>
</dbReference>